<reference evidence="2" key="1">
    <citation type="journal article" date="2019" name="Int. J. Syst. Evol. Microbiol.">
        <title>The Global Catalogue of Microorganisms (GCM) 10K type strain sequencing project: providing services to taxonomists for standard genome sequencing and annotation.</title>
        <authorList>
            <consortium name="The Broad Institute Genomics Platform"/>
            <consortium name="The Broad Institute Genome Sequencing Center for Infectious Disease"/>
            <person name="Wu L."/>
            <person name="Ma J."/>
        </authorList>
    </citation>
    <scope>NUCLEOTIDE SEQUENCE [LARGE SCALE GENOMIC DNA]</scope>
    <source>
        <strain evidence="2">CGMCC 4.7152</strain>
    </source>
</reference>
<dbReference type="EMBL" id="JBHSIU010000091">
    <property type="protein sequence ID" value="MFC5006072.1"/>
    <property type="molecule type" value="Genomic_DNA"/>
</dbReference>
<evidence type="ECO:0000313" key="1">
    <source>
        <dbReference type="EMBL" id="MFC5006072.1"/>
    </source>
</evidence>
<organism evidence="1 2">
    <name type="scientific">Dactylosporangium cerinum</name>
    <dbReference type="NCBI Taxonomy" id="1434730"/>
    <lineage>
        <taxon>Bacteria</taxon>
        <taxon>Bacillati</taxon>
        <taxon>Actinomycetota</taxon>
        <taxon>Actinomycetes</taxon>
        <taxon>Micromonosporales</taxon>
        <taxon>Micromonosporaceae</taxon>
        <taxon>Dactylosporangium</taxon>
    </lineage>
</organism>
<dbReference type="Gene3D" id="2.120.10.10">
    <property type="match status" value="1"/>
</dbReference>
<evidence type="ECO:0000313" key="2">
    <source>
        <dbReference type="Proteomes" id="UP001595912"/>
    </source>
</evidence>
<keyword evidence="2" id="KW-1185">Reference proteome</keyword>
<name>A0ABV9WBE6_9ACTN</name>
<protein>
    <submittedName>
        <fullName evidence="1">Uncharacterized protein</fullName>
    </submittedName>
</protein>
<sequence length="121" mass="13151">MLVRLPDGRIVYNAAGSGSVWVNASGSSTGAWLQYQIPVASGYSRNLQYVSGTGRVVIVRAPWGTGPVSFAEVDLGNSAGAYYSLVNRKTGQVLSTDANKTQDANRLRCVERWQDRGRLER</sequence>
<gene>
    <name evidence="1" type="ORF">ACFPIJ_50675</name>
</gene>
<comment type="caution">
    <text evidence="1">The sequence shown here is derived from an EMBL/GenBank/DDBJ whole genome shotgun (WGS) entry which is preliminary data.</text>
</comment>
<proteinExistence type="predicted"/>
<dbReference type="Proteomes" id="UP001595912">
    <property type="component" value="Unassembled WGS sequence"/>
</dbReference>
<accession>A0ABV9WBE6</accession>